<feature type="binding site" evidence="12">
    <location>
        <position position="370"/>
    </location>
    <ligand>
        <name>(2R)-2-phosphoglycerate</name>
        <dbReference type="ChEBI" id="CHEBI:58289"/>
    </ligand>
</feature>
<dbReference type="PANTHER" id="PTHR11902:SF1">
    <property type="entry name" value="ENOLASE"/>
    <property type="match status" value="1"/>
</dbReference>
<dbReference type="Pfam" id="PF00113">
    <property type="entry name" value="Enolase_C"/>
    <property type="match status" value="1"/>
</dbReference>
<evidence type="ECO:0000259" key="16">
    <source>
        <dbReference type="SMART" id="SM01192"/>
    </source>
</evidence>
<dbReference type="GO" id="GO:0004634">
    <property type="term" value="F:phosphopyruvate hydratase activity"/>
    <property type="evidence" value="ECO:0007669"/>
    <property type="project" value="UniProtKB-UniRule"/>
</dbReference>
<dbReference type="SUPFAM" id="SSF51604">
    <property type="entry name" value="Enolase C-terminal domain-like"/>
    <property type="match status" value="1"/>
</dbReference>
<dbReference type="CDD" id="cd03313">
    <property type="entry name" value="enolase"/>
    <property type="match status" value="1"/>
</dbReference>
<dbReference type="Proteomes" id="UP000199679">
    <property type="component" value="Chromosome I"/>
</dbReference>
<dbReference type="PROSITE" id="PS00164">
    <property type="entry name" value="ENOLASE"/>
    <property type="match status" value="1"/>
</dbReference>
<dbReference type="NCBIfam" id="TIGR01060">
    <property type="entry name" value="eno"/>
    <property type="match status" value="1"/>
</dbReference>
<keyword evidence="10 12" id="KW-0456">Lyase</keyword>
<dbReference type="SFLD" id="SFLDS00001">
    <property type="entry name" value="Enolase"/>
    <property type="match status" value="1"/>
</dbReference>
<feature type="binding site" evidence="14">
    <location>
        <position position="164"/>
    </location>
    <ligand>
        <name>substrate</name>
    </ligand>
</feature>
<dbReference type="SFLD" id="SFLDF00002">
    <property type="entry name" value="enolase"/>
    <property type="match status" value="1"/>
</dbReference>
<evidence type="ECO:0000256" key="5">
    <source>
        <dbReference type="ARBA" id="ARBA00022490"/>
    </source>
</evidence>
<evidence type="ECO:0000256" key="10">
    <source>
        <dbReference type="ARBA" id="ARBA00023239"/>
    </source>
</evidence>
<dbReference type="EC" id="4.2.1.11" evidence="3 12"/>
<organism evidence="18 19">
    <name type="scientific">Mucilaginibacter mallensis</name>
    <dbReference type="NCBI Taxonomy" id="652787"/>
    <lineage>
        <taxon>Bacteria</taxon>
        <taxon>Pseudomonadati</taxon>
        <taxon>Bacteroidota</taxon>
        <taxon>Sphingobacteriia</taxon>
        <taxon>Sphingobacteriales</taxon>
        <taxon>Sphingobacteriaceae</taxon>
        <taxon>Mucilaginibacter</taxon>
    </lineage>
</organism>
<feature type="binding site" evidence="14">
    <location>
        <begin position="368"/>
        <end position="371"/>
    </location>
    <ligand>
        <name>substrate</name>
    </ligand>
</feature>
<feature type="binding site" evidence="12">
    <location>
        <position position="392"/>
    </location>
    <ligand>
        <name>(2R)-2-phosphoglycerate</name>
        <dbReference type="ChEBI" id="CHEBI:58289"/>
    </ligand>
</feature>
<dbReference type="GO" id="GO:0000015">
    <property type="term" value="C:phosphopyruvate hydratase complex"/>
    <property type="evidence" value="ECO:0007669"/>
    <property type="project" value="InterPro"/>
</dbReference>
<dbReference type="Gene3D" id="3.30.390.10">
    <property type="entry name" value="Enolase-like, N-terminal domain"/>
    <property type="match status" value="1"/>
</dbReference>
<accession>A0A1H1QQV6</accession>
<dbReference type="FunFam" id="3.20.20.120:FF:000001">
    <property type="entry name" value="Enolase"/>
    <property type="match status" value="1"/>
</dbReference>
<dbReference type="InterPro" id="IPR020809">
    <property type="entry name" value="Enolase_CS"/>
</dbReference>
<dbReference type="UniPathway" id="UPA00109">
    <property type="reaction ID" value="UER00187"/>
</dbReference>
<reference evidence="18 19" key="1">
    <citation type="submission" date="2016-10" db="EMBL/GenBank/DDBJ databases">
        <authorList>
            <person name="de Groot N.N."/>
        </authorList>
    </citation>
    <scope>NUCLEOTIDE SEQUENCE [LARGE SCALE GENOMIC DNA]</scope>
    <source>
        <strain evidence="18 19">MP1X4</strain>
    </source>
</reference>
<comment type="function">
    <text evidence="11 12">Catalyzes the reversible conversion of 2-phosphoglycerate (2-PG) into phosphoenolpyruvate (PEP). It is essential for the degradation of carbohydrates via glycolysis.</text>
</comment>
<sequence>MSLIIDVHARQILDSRGNPTIEVDVLTENGAFGRAAVPSGASTGIHEAVELRDNDKSVYMGKGVLKAVENVNEIIAKELQGVDVFNQNLIDSIMIDLDGTPNKGKLGANAILGVSLAVAKAAAEESRQPLYRYIGGVNANTLPIPMMNIVNGGSHSDAPIAFQEFMIMPVGAPSFSEALRWGTEVFHNLKKILHDRGLSTAVGDEGGFAPTFDGTEDGVETILQAIAKAGYKAGEDIFIAFDCAASEFYKDGKYDYTKFEGEKGAIRTSAEQAEYLAELVAKYPIISIEDGMAEDDWDGWKILTDKLGDRVQLVGDDLFVTNVTRLQRGIDEDTANSILVKVNQIGSLTETINAVSLAQTNGYTSVMSHRSGETEDSTIADLAVALNCGQIKTGSASRSDRIAKYNQLLRIEEELGSNAKFIGKNFKFYKK</sequence>
<dbReference type="AlphaFoldDB" id="A0A1H1QQV6"/>
<evidence type="ECO:0000256" key="12">
    <source>
        <dbReference type="HAMAP-Rule" id="MF_00318"/>
    </source>
</evidence>
<dbReference type="InterPro" id="IPR000941">
    <property type="entry name" value="Enolase"/>
</dbReference>
<keyword evidence="19" id="KW-1185">Reference proteome</keyword>
<keyword evidence="6 12" id="KW-0964">Secreted</keyword>
<dbReference type="GO" id="GO:0005576">
    <property type="term" value="C:extracellular region"/>
    <property type="evidence" value="ECO:0007669"/>
    <property type="project" value="UniProtKB-SubCell"/>
</dbReference>
<feature type="binding site" evidence="14">
    <location>
        <position position="316"/>
    </location>
    <ligand>
        <name>substrate</name>
    </ligand>
</feature>
<dbReference type="HAMAP" id="MF_00318">
    <property type="entry name" value="Enolase"/>
    <property type="match status" value="1"/>
</dbReference>
<evidence type="ECO:0000256" key="14">
    <source>
        <dbReference type="PIRSR" id="PIRSR001400-2"/>
    </source>
</evidence>
<protein>
    <recommendedName>
        <fullName evidence="4 12">Enolase</fullName>
        <ecNumber evidence="3 12">4.2.1.11</ecNumber>
    </recommendedName>
    <alternativeName>
        <fullName evidence="12">2-phospho-D-glycerate hydro-lyase</fullName>
    </alternativeName>
    <alternativeName>
        <fullName evidence="12">2-phosphoglycerate dehydratase</fullName>
    </alternativeName>
</protein>
<keyword evidence="8 12" id="KW-0460">Magnesium</keyword>
<evidence type="ECO:0000256" key="15">
    <source>
        <dbReference type="PIRSR" id="PIRSR001400-3"/>
    </source>
</evidence>
<dbReference type="GO" id="GO:0006096">
    <property type="term" value="P:glycolytic process"/>
    <property type="evidence" value="ECO:0007669"/>
    <property type="project" value="UniProtKB-UniRule"/>
</dbReference>
<feature type="binding site" evidence="12">
    <location>
        <position position="341"/>
    </location>
    <ligand>
        <name>(2R)-2-phosphoglycerate</name>
        <dbReference type="ChEBI" id="CHEBI:58289"/>
    </ligand>
</feature>
<comment type="subcellular location">
    <subcellularLocation>
        <location evidence="12">Cytoplasm</location>
    </subcellularLocation>
    <subcellularLocation>
        <location evidence="12">Secreted</location>
    </subcellularLocation>
    <subcellularLocation>
        <location evidence="12">Cell surface</location>
    </subcellularLocation>
    <text evidence="12">Fractions of enolase are present in both the cytoplasm and on the cell surface.</text>
</comment>
<dbReference type="Pfam" id="PF03952">
    <property type="entry name" value="Enolase_N"/>
    <property type="match status" value="1"/>
</dbReference>
<dbReference type="PRINTS" id="PR00148">
    <property type="entry name" value="ENOLASE"/>
</dbReference>
<feature type="domain" description="Enolase C-terminal TIM barrel" evidence="16">
    <location>
        <begin position="139"/>
        <end position="429"/>
    </location>
</feature>
<comment type="cofactor">
    <cofactor evidence="12">
        <name>Mg(2+)</name>
        <dbReference type="ChEBI" id="CHEBI:18420"/>
    </cofactor>
    <text evidence="12">Binds a second Mg(2+) ion via substrate during catalysis.</text>
</comment>
<evidence type="ECO:0000256" key="8">
    <source>
        <dbReference type="ARBA" id="ARBA00022842"/>
    </source>
</evidence>
<feature type="domain" description="Enolase N-terminal" evidence="17">
    <location>
        <begin position="4"/>
        <end position="134"/>
    </location>
</feature>
<dbReference type="InterPro" id="IPR020811">
    <property type="entry name" value="Enolase_N"/>
</dbReference>
<dbReference type="PIRSF" id="PIRSF001400">
    <property type="entry name" value="Enolase"/>
    <property type="match status" value="1"/>
</dbReference>
<evidence type="ECO:0000313" key="18">
    <source>
        <dbReference type="EMBL" id="SDS25794.1"/>
    </source>
</evidence>
<feature type="binding site" evidence="12">
    <location>
        <position position="163"/>
    </location>
    <ligand>
        <name>(2R)-2-phosphoglycerate</name>
        <dbReference type="ChEBI" id="CHEBI:58289"/>
    </ligand>
</feature>
<keyword evidence="9 12" id="KW-0324">Glycolysis</keyword>
<dbReference type="SMART" id="SM01192">
    <property type="entry name" value="Enolase_C"/>
    <property type="match status" value="1"/>
</dbReference>
<keyword evidence="7 12" id="KW-0479">Metal-binding</keyword>
<dbReference type="SFLD" id="SFLDG00178">
    <property type="entry name" value="enolase"/>
    <property type="match status" value="1"/>
</dbReference>
<feature type="binding site" evidence="12 15">
    <location>
        <position position="316"/>
    </location>
    <ligand>
        <name>Mg(2+)</name>
        <dbReference type="ChEBI" id="CHEBI:18420"/>
    </ligand>
</feature>
<feature type="binding site" evidence="12 15">
    <location>
        <position position="289"/>
    </location>
    <ligand>
        <name>Mg(2+)</name>
        <dbReference type="ChEBI" id="CHEBI:18420"/>
    </ligand>
</feature>
<dbReference type="InterPro" id="IPR020810">
    <property type="entry name" value="Enolase_C"/>
</dbReference>
<evidence type="ECO:0000313" key="19">
    <source>
        <dbReference type="Proteomes" id="UP000199679"/>
    </source>
</evidence>
<feature type="binding site" evidence="14">
    <location>
        <position position="289"/>
    </location>
    <ligand>
        <name>substrate</name>
    </ligand>
</feature>
<feature type="binding site" evidence="12 15">
    <location>
        <position position="242"/>
    </location>
    <ligand>
        <name>Mg(2+)</name>
        <dbReference type="ChEBI" id="CHEBI:18420"/>
    </ligand>
</feature>
<evidence type="ECO:0000256" key="13">
    <source>
        <dbReference type="PIRSR" id="PIRSR001400-1"/>
    </source>
</evidence>
<comment type="similarity">
    <text evidence="2 12">Belongs to the enolase family.</text>
</comment>
<dbReference type="STRING" id="652787.SAMN05216490_0829"/>
<feature type="active site" description="Proton donor" evidence="12 13">
    <location>
        <position position="205"/>
    </location>
</feature>
<evidence type="ECO:0000256" key="11">
    <source>
        <dbReference type="ARBA" id="ARBA00045763"/>
    </source>
</evidence>
<dbReference type="InterPro" id="IPR029017">
    <property type="entry name" value="Enolase-like_N"/>
</dbReference>
<feature type="active site" description="Proton acceptor" evidence="12 13">
    <location>
        <position position="341"/>
    </location>
</feature>
<proteinExistence type="inferred from homology"/>
<evidence type="ECO:0000256" key="6">
    <source>
        <dbReference type="ARBA" id="ARBA00022525"/>
    </source>
</evidence>
<gene>
    <name evidence="12" type="primary">eno</name>
    <name evidence="18" type="ORF">SAMN05216490_0829</name>
</gene>
<dbReference type="Gene3D" id="3.20.20.120">
    <property type="entry name" value="Enolase-like C-terminal domain"/>
    <property type="match status" value="1"/>
</dbReference>
<dbReference type="GO" id="GO:0009986">
    <property type="term" value="C:cell surface"/>
    <property type="evidence" value="ECO:0007669"/>
    <property type="project" value="UniProtKB-SubCell"/>
</dbReference>
<dbReference type="EMBL" id="LT629740">
    <property type="protein sequence ID" value="SDS25794.1"/>
    <property type="molecule type" value="Genomic_DNA"/>
</dbReference>
<evidence type="ECO:0000256" key="7">
    <source>
        <dbReference type="ARBA" id="ARBA00022723"/>
    </source>
</evidence>
<dbReference type="SUPFAM" id="SSF54826">
    <property type="entry name" value="Enolase N-terminal domain-like"/>
    <property type="match status" value="1"/>
</dbReference>
<dbReference type="SMART" id="SM01193">
    <property type="entry name" value="Enolase_N"/>
    <property type="match status" value="1"/>
</dbReference>
<dbReference type="InterPro" id="IPR036849">
    <property type="entry name" value="Enolase-like_C_sf"/>
</dbReference>
<dbReference type="RefSeq" id="WP_091369614.1">
    <property type="nucleotide sequence ID" value="NZ_LT629740.1"/>
</dbReference>
<feature type="binding site" evidence="14">
    <location>
        <position position="392"/>
    </location>
    <ligand>
        <name>substrate</name>
    </ligand>
</feature>
<comment type="cofactor">
    <cofactor evidence="15">
        <name>Mg(2+)</name>
        <dbReference type="ChEBI" id="CHEBI:18420"/>
    </cofactor>
    <text evidence="15">Mg(2+) is required for catalysis and for stabilizing the dimer.</text>
</comment>
<evidence type="ECO:0000256" key="3">
    <source>
        <dbReference type="ARBA" id="ARBA00012058"/>
    </source>
</evidence>
<dbReference type="GO" id="GO:0000287">
    <property type="term" value="F:magnesium ion binding"/>
    <property type="evidence" value="ECO:0007669"/>
    <property type="project" value="UniProtKB-UniRule"/>
</dbReference>
<evidence type="ECO:0000259" key="17">
    <source>
        <dbReference type="SMART" id="SM01193"/>
    </source>
</evidence>
<evidence type="ECO:0000256" key="9">
    <source>
        <dbReference type="ARBA" id="ARBA00023152"/>
    </source>
</evidence>
<feature type="binding site" evidence="14">
    <location>
        <position position="155"/>
    </location>
    <ligand>
        <name>substrate</name>
    </ligand>
</feature>
<dbReference type="OrthoDB" id="9804716at2"/>
<evidence type="ECO:0000256" key="1">
    <source>
        <dbReference type="ARBA" id="ARBA00005031"/>
    </source>
</evidence>
<feature type="binding site" evidence="12">
    <location>
        <position position="371"/>
    </location>
    <ligand>
        <name>(2R)-2-phosphoglycerate</name>
        <dbReference type="ChEBI" id="CHEBI:58289"/>
    </ligand>
</feature>
<comment type="pathway">
    <text evidence="1 12">Carbohydrate degradation; glycolysis; pyruvate from D-glyceraldehyde 3-phosphate: step 4/5.</text>
</comment>
<keyword evidence="5 12" id="KW-0963">Cytoplasm</keyword>
<comment type="catalytic activity">
    <reaction evidence="12">
        <text>(2R)-2-phosphoglycerate = phosphoenolpyruvate + H2O</text>
        <dbReference type="Rhea" id="RHEA:10164"/>
        <dbReference type="ChEBI" id="CHEBI:15377"/>
        <dbReference type="ChEBI" id="CHEBI:58289"/>
        <dbReference type="ChEBI" id="CHEBI:58702"/>
        <dbReference type="EC" id="4.2.1.11"/>
    </reaction>
</comment>
<dbReference type="FunFam" id="3.30.390.10:FF:000001">
    <property type="entry name" value="Enolase"/>
    <property type="match status" value="1"/>
</dbReference>
<name>A0A1H1QQV6_MUCMA</name>
<evidence type="ECO:0000256" key="4">
    <source>
        <dbReference type="ARBA" id="ARBA00017068"/>
    </source>
</evidence>
<dbReference type="PANTHER" id="PTHR11902">
    <property type="entry name" value="ENOLASE"/>
    <property type="match status" value="1"/>
</dbReference>
<evidence type="ECO:0000256" key="2">
    <source>
        <dbReference type="ARBA" id="ARBA00009604"/>
    </source>
</evidence>